<dbReference type="EMBL" id="SNRY01001544">
    <property type="protein sequence ID" value="KAA6330136.1"/>
    <property type="molecule type" value="Genomic_DNA"/>
</dbReference>
<gene>
    <name evidence="1" type="ORF">EZS27_021123</name>
</gene>
<name>A0A5J4R809_9ZZZZ</name>
<evidence type="ECO:0000313" key="1">
    <source>
        <dbReference type="EMBL" id="KAA6330136.1"/>
    </source>
</evidence>
<comment type="caution">
    <text evidence="1">The sequence shown here is derived from an EMBL/GenBank/DDBJ whole genome shotgun (WGS) entry which is preliminary data.</text>
</comment>
<sequence length="113" mass="13483">MKNCKRFWINTKFNVESNPNPRRHLRLNILENSRSQNCRYVFLGDYLDAKDDIVLSKKLDNFLQIIQLKKENPENVVLLLGNYDLLHFDYEINKSVSLIFRENASLFQNAYQD</sequence>
<organism evidence="1">
    <name type="scientific">termite gut metagenome</name>
    <dbReference type="NCBI Taxonomy" id="433724"/>
    <lineage>
        <taxon>unclassified sequences</taxon>
        <taxon>metagenomes</taxon>
        <taxon>organismal metagenomes</taxon>
    </lineage>
</organism>
<protein>
    <submittedName>
        <fullName evidence="1">Uncharacterized protein</fullName>
    </submittedName>
</protein>
<reference evidence="1" key="1">
    <citation type="submission" date="2019-03" db="EMBL/GenBank/DDBJ databases">
        <title>Single cell metagenomics reveals metabolic interactions within the superorganism composed of flagellate Streblomastix strix and complex community of Bacteroidetes bacteria on its surface.</title>
        <authorList>
            <person name="Treitli S.C."/>
            <person name="Kolisko M."/>
            <person name="Husnik F."/>
            <person name="Keeling P."/>
            <person name="Hampl V."/>
        </authorList>
    </citation>
    <scope>NUCLEOTIDE SEQUENCE</scope>
    <source>
        <strain evidence="1">STM</strain>
    </source>
</reference>
<dbReference type="AlphaFoldDB" id="A0A5J4R809"/>
<proteinExistence type="predicted"/>
<accession>A0A5J4R809</accession>
<dbReference type="SUPFAM" id="SSF56300">
    <property type="entry name" value="Metallo-dependent phosphatases"/>
    <property type="match status" value="1"/>
</dbReference>
<dbReference type="InterPro" id="IPR029052">
    <property type="entry name" value="Metallo-depent_PP-like"/>
</dbReference>
<dbReference type="Gene3D" id="3.60.21.10">
    <property type="match status" value="1"/>
</dbReference>